<feature type="transmembrane region" description="Helical" evidence="8">
    <location>
        <begin position="277"/>
        <end position="298"/>
    </location>
</feature>
<dbReference type="Gene3D" id="1.20.1530.20">
    <property type="match status" value="1"/>
</dbReference>
<dbReference type="OrthoDB" id="9786183at2"/>
<dbReference type="EMBL" id="NXLW01000009">
    <property type="protein sequence ID" value="RDU71926.1"/>
    <property type="molecule type" value="Genomic_DNA"/>
</dbReference>
<reference evidence="9 10" key="1">
    <citation type="submission" date="2018-04" db="EMBL/GenBank/DDBJ databases">
        <title>Novel Campyloabacter and Helicobacter Species and Strains.</title>
        <authorList>
            <person name="Mannion A.J."/>
            <person name="Shen Z."/>
            <person name="Fox J.G."/>
        </authorList>
    </citation>
    <scope>NUCLEOTIDE SEQUENCE [LARGE SCALE GENOMIC DNA]</scope>
    <source>
        <strain evidence="9 10">MIT 97-5075</strain>
    </source>
</reference>
<evidence type="ECO:0000256" key="4">
    <source>
        <dbReference type="ARBA" id="ARBA00022475"/>
    </source>
</evidence>
<comment type="similarity">
    <text evidence="2">Belongs to the auxin efflux carrier (TC 2.A.69) family.</text>
</comment>
<evidence type="ECO:0000256" key="1">
    <source>
        <dbReference type="ARBA" id="ARBA00004651"/>
    </source>
</evidence>
<keyword evidence="6 8" id="KW-1133">Transmembrane helix</keyword>
<dbReference type="InterPro" id="IPR004776">
    <property type="entry name" value="Mem_transp_PIN-like"/>
</dbReference>
<dbReference type="PANTHER" id="PTHR36838:SF1">
    <property type="entry name" value="SLR1864 PROTEIN"/>
    <property type="match status" value="1"/>
</dbReference>
<keyword evidence="4" id="KW-1003">Cell membrane</keyword>
<evidence type="ECO:0000313" key="10">
    <source>
        <dbReference type="Proteomes" id="UP000256424"/>
    </source>
</evidence>
<dbReference type="RefSeq" id="WP_104762870.1">
    <property type="nucleotide sequence ID" value="NZ_FZPM01000011.1"/>
</dbReference>
<evidence type="ECO:0000256" key="5">
    <source>
        <dbReference type="ARBA" id="ARBA00022692"/>
    </source>
</evidence>
<evidence type="ECO:0000256" key="3">
    <source>
        <dbReference type="ARBA" id="ARBA00022448"/>
    </source>
</evidence>
<feature type="transmembrane region" description="Helical" evidence="8">
    <location>
        <begin position="90"/>
        <end position="110"/>
    </location>
</feature>
<gene>
    <name evidence="9" type="ORF">CQA66_05530</name>
</gene>
<evidence type="ECO:0000313" key="9">
    <source>
        <dbReference type="EMBL" id="RDU71926.1"/>
    </source>
</evidence>
<keyword evidence="5 8" id="KW-0812">Transmembrane</keyword>
<feature type="transmembrane region" description="Helical" evidence="8">
    <location>
        <begin position="56"/>
        <end position="78"/>
    </location>
</feature>
<evidence type="ECO:0000256" key="7">
    <source>
        <dbReference type="ARBA" id="ARBA00023136"/>
    </source>
</evidence>
<feature type="transmembrane region" description="Helical" evidence="8">
    <location>
        <begin position="122"/>
        <end position="144"/>
    </location>
</feature>
<dbReference type="AlphaFoldDB" id="A0A3D8J3W8"/>
<feature type="transmembrane region" description="Helical" evidence="8">
    <location>
        <begin position="31"/>
        <end position="50"/>
    </location>
</feature>
<keyword evidence="3" id="KW-0813">Transport</keyword>
<feature type="transmembrane region" description="Helical" evidence="8">
    <location>
        <begin position="220"/>
        <end position="242"/>
    </location>
</feature>
<comment type="subcellular location">
    <subcellularLocation>
        <location evidence="1">Cell membrane</location>
        <topology evidence="1">Multi-pass membrane protein</topology>
    </subcellularLocation>
</comment>
<dbReference type="PANTHER" id="PTHR36838">
    <property type="entry name" value="AUXIN EFFLUX CARRIER FAMILY PROTEIN"/>
    <property type="match status" value="1"/>
</dbReference>
<dbReference type="Proteomes" id="UP000256424">
    <property type="component" value="Unassembled WGS sequence"/>
</dbReference>
<dbReference type="GO" id="GO:0005886">
    <property type="term" value="C:plasma membrane"/>
    <property type="evidence" value="ECO:0007669"/>
    <property type="project" value="UniProtKB-SubCell"/>
</dbReference>
<dbReference type="InterPro" id="IPR038770">
    <property type="entry name" value="Na+/solute_symporter_sf"/>
</dbReference>
<keyword evidence="7 8" id="KW-0472">Membrane</keyword>
<evidence type="ECO:0000256" key="8">
    <source>
        <dbReference type="SAM" id="Phobius"/>
    </source>
</evidence>
<evidence type="ECO:0000256" key="6">
    <source>
        <dbReference type="ARBA" id="ARBA00022989"/>
    </source>
</evidence>
<keyword evidence="10" id="KW-1185">Reference proteome</keyword>
<organism evidence="9 10">
    <name type="scientific">Helicobacter aurati</name>
    <dbReference type="NCBI Taxonomy" id="137778"/>
    <lineage>
        <taxon>Bacteria</taxon>
        <taxon>Pseudomonadati</taxon>
        <taxon>Campylobacterota</taxon>
        <taxon>Epsilonproteobacteria</taxon>
        <taxon>Campylobacterales</taxon>
        <taxon>Helicobacteraceae</taxon>
        <taxon>Helicobacter</taxon>
    </lineage>
</organism>
<evidence type="ECO:0000256" key="2">
    <source>
        <dbReference type="ARBA" id="ARBA00010145"/>
    </source>
</evidence>
<feature type="transmembrane region" description="Helical" evidence="8">
    <location>
        <begin position="6"/>
        <end position="24"/>
    </location>
</feature>
<name>A0A3D8J3W8_9HELI</name>
<feature type="transmembrane region" description="Helical" evidence="8">
    <location>
        <begin position="156"/>
        <end position="177"/>
    </location>
</feature>
<dbReference type="GO" id="GO:0055085">
    <property type="term" value="P:transmembrane transport"/>
    <property type="evidence" value="ECO:0007669"/>
    <property type="project" value="InterPro"/>
</dbReference>
<accession>A0A3D8J3W8</accession>
<sequence length="303" mass="33323">MILAMYSIFVFIFIGYVAKILRLVGNKQSGILLGFLLNFALPAQIFNGTYHAEIDIAFLFMCCIALLCNICAAMILLLIGKLFHIHKDNIIVLCLMGMLGNTLYLGLPIIKGALGEDYANQVVVYDQFVTGIPFAFLAPIILSLGGKGTFSLRAVMIRLFKSPLFLSLICGFAFRLIPFEIPQDLFVPLQSLAQTATPVALFAIGVQLELKGILDWKLTSLLLTAKMILAPLIMFCFVYFVIGGFTNQWRMALLEVAMPPLVSGVVLAIKAKLNGRLALNSVAFGLLISFITIPAWLFCIENI</sequence>
<protein>
    <submittedName>
        <fullName evidence="9">AEC family transporter</fullName>
    </submittedName>
</protein>
<proteinExistence type="inferred from homology"/>
<dbReference type="Pfam" id="PF03547">
    <property type="entry name" value="Mem_trans"/>
    <property type="match status" value="2"/>
</dbReference>
<comment type="caution">
    <text evidence="9">The sequence shown here is derived from an EMBL/GenBank/DDBJ whole genome shotgun (WGS) entry which is preliminary data.</text>
</comment>